<dbReference type="Proteomes" id="UP000605013">
    <property type="component" value="Unassembled WGS sequence"/>
</dbReference>
<protein>
    <submittedName>
        <fullName evidence="1">Uncharacterized protein</fullName>
    </submittedName>
</protein>
<sequence>MKEQELIKKVEDYLIDSNSIFVKNSVEYIGVRENYVISNERPKNYYFLSYHSVVDKNNIYSTNSYFVLIDKVSETICYIIGPQSLEKIEE</sequence>
<reference evidence="1 2" key="1">
    <citation type="submission" date="2020-12" db="EMBL/GenBank/DDBJ databases">
        <title>Olleya sediminilitoris sp. nov., isolated from a tidal flat.</title>
        <authorList>
            <person name="Park S."/>
            <person name="Yoon J.-H."/>
        </authorList>
    </citation>
    <scope>NUCLEOTIDE SEQUENCE [LARGE SCALE GENOMIC DNA]</scope>
    <source>
        <strain evidence="1 2">YSTF-M6</strain>
    </source>
</reference>
<dbReference type="EMBL" id="JAEMEF010000001">
    <property type="protein sequence ID" value="MBL7558442.1"/>
    <property type="molecule type" value="Genomic_DNA"/>
</dbReference>
<evidence type="ECO:0000313" key="1">
    <source>
        <dbReference type="EMBL" id="MBL7558442.1"/>
    </source>
</evidence>
<dbReference type="RefSeq" id="WP_202998509.1">
    <property type="nucleotide sequence ID" value="NZ_JAEMEF010000001.1"/>
</dbReference>
<proteinExistence type="predicted"/>
<keyword evidence="2" id="KW-1185">Reference proteome</keyword>
<evidence type="ECO:0000313" key="2">
    <source>
        <dbReference type="Proteomes" id="UP000605013"/>
    </source>
</evidence>
<accession>A0ABS1WH42</accession>
<organism evidence="1 2">
    <name type="scientific">Olleya sediminilitoris</name>
    <dbReference type="NCBI Taxonomy" id="2795739"/>
    <lineage>
        <taxon>Bacteria</taxon>
        <taxon>Pseudomonadati</taxon>
        <taxon>Bacteroidota</taxon>
        <taxon>Flavobacteriia</taxon>
        <taxon>Flavobacteriales</taxon>
        <taxon>Flavobacteriaceae</taxon>
    </lineage>
</organism>
<name>A0ABS1WH42_9FLAO</name>
<gene>
    <name evidence="1" type="ORF">JAO71_01400</name>
</gene>
<comment type="caution">
    <text evidence="1">The sequence shown here is derived from an EMBL/GenBank/DDBJ whole genome shotgun (WGS) entry which is preliminary data.</text>
</comment>